<accession>A0A2M9Q459</accession>
<sequence length="316" mass="36240">MTQFSGGGIICMSEISFNELEKKVKKIKIEGFVIYKGNIRIFEYLKNKKVVKNPTKVYSITKSIVSILIGIMVDKGLIKNIHEPIYNYFPEILEFNDPMKEEITLFHLLTMTSGLQVGKFQSSKNWVKFILEQPVIHRPGSTFEYNSGNSHLLSAIIQKVSGGSTASFAEELLFHPLGIKKYIWVKDPQGTHEGGFSISLNLEDMVKFGFLLLNEGQFKSIQVVSSNWIHEAKKPNKQFQAEEDRTFGYGYQLWTCEITNSNSKIEYYYANGLYGQYIFIVPKLNIMAVAKSYLQDEQSSVPKLFFEELLLSWKDE</sequence>
<evidence type="ECO:0000259" key="1">
    <source>
        <dbReference type="Pfam" id="PF00144"/>
    </source>
</evidence>
<evidence type="ECO:0000313" key="3">
    <source>
        <dbReference type="Proteomes" id="UP000232101"/>
    </source>
</evidence>
<dbReference type="AlphaFoldDB" id="A0A2M9Q459"/>
<dbReference type="Proteomes" id="UP000232101">
    <property type="component" value="Unassembled WGS sequence"/>
</dbReference>
<dbReference type="Pfam" id="PF00144">
    <property type="entry name" value="Beta-lactamase"/>
    <property type="match status" value="1"/>
</dbReference>
<dbReference type="SUPFAM" id="SSF56601">
    <property type="entry name" value="beta-lactamase/transpeptidase-like"/>
    <property type="match status" value="1"/>
</dbReference>
<organism evidence="2 3">
    <name type="scientific">Lysinibacillus xylanilyticus</name>
    <dbReference type="NCBI Taxonomy" id="582475"/>
    <lineage>
        <taxon>Bacteria</taxon>
        <taxon>Bacillati</taxon>
        <taxon>Bacillota</taxon>
        <taxon>Bacilli</taxon>
        <taxon>Bacillales</taxon>
        <taxon>Bacillaceae</taxon>
        <taxon>Lysinibacillus</taxon>
    </lineage>
</organism>
<comment type="caution">
    <text evidence="2">The sequence shown here is derived from an EMBL/GenBank/DDBJ whole genome shotgun (WGS) entry which is preliminary data.</text>
</comment>
<dbReference type="InterPro" id="IPR050789">
    <property type="entry name" value="Diverse_Enzym_Activities"/>
</dbReference>
<keyword evidence="2" id="KW-0378">Hydrolase</keyword>
<dbReference type="PANTHER" id="PTHR43283">
    <property type="entry name" value="BETA-LACTAMASE-RELATED"/>
    <property type="match status" value="1"/>
</dbReference>
<gene>
    <name evidence="2" type="ORF">CWD94_13850</name>
</gene>
<proteinExistence type="predicted"/>
<dbReference type="GO" id="GO:0016787">
    <property type="term" value="F:hydrolase activity"/>
    <property type="evidence" value="ECO:0007669"/>
    <property type="project" value="UniProtKB-KW"/>
</dbReference>
<protein>
    <submittedName>
        <fullName evidence="2">Serine hydrolase</fullName>
    </submittedName>
</protein>
<dbReference type="STRING" id="582475.ACZ11_07755"/>
<evidence type="ECO:0000313" key="2">
    <source>
        <dbReference type="EMBL" id="PJO42870.1"/>
    </source>
</evidence>
<name>A0A2M9Q459_9BACI</name>
<dbReference type="InterPro" id="IPR001466">
    <property type="entry name" value="Beta-lactam-related"/>
</dbReference>
<dbReference type="EMBL" id="PHQY01000646">
    <property type="protein sequence ID" value="PJO42870.1"/>
    <property type="molecule type" value="Genomic_DNA"/>
</dbReference>
<dbReference type="InterPro" id="IPR012338">
    <property type="entry name" value="Beta-lactam/transpept-like"/>
</dbReference>
<reference evidence="2 3" key="1">
    <citation type="submission" date="2017-11" db="EMBL/GenBank/DDBJ databases">
        <title>Bacterial isolate from king chilli rhizosphere.</title>
        <authorList>
            <person name="Takhelmayum P."/>
            <person name="Sarangthem I."/>
        </authorList>
    </citation>
    <scope>NUCLEOTIDE SEQUENCE [LARGE SCALE GENOMIC DNA]</scope>
    <source>
        <strain evidence="3">t26</strain>
    </source>
</reference>
<dbReference type="PANTHER" id="PTHR43283:SF7">
    <property type="entry name" value="BETA-LACTAMASE-RELATED DOMAIN-CONTAINING PROTEIN"/>
    <property type="match status" value="1"/>
</dbReference>
<feature type="domain" description="Beta-lactamase-related" evidence="1">
    <location>
        <begin position="56"/>
        <end position="290"/>
    </location>
</feature>
<dbReference type="Gene3D" id="3.40.710.10">
    <property type="entry name" value="DD-peptidase/beta-lactamase superfamily"/>
    <property type="match status" value="1"/>
</dbReference>